<comment type="caution">
    <text evidence="8">The sequence shown here is derived from an EMBL/GenBank/DDBJ whole genome shotgun (WGS) entry which is preliminary data.</text>
</comment>
<keyword evidence="2" id="KW-1003">Cell membrane</keyword>
<dbReference type="PANTHER" id="PTHR36115:SF4">
    <property type="entry name" value="MEMBRANE PROTEIN"/>
    <property type="match status" value="1"/>
</dbReference>
<keyword evidence="4 6" id="KW-1133">Transmembrane helix</keyword>
<evidence type="ECO:0000256" key="2">
    <source>
        <dbReference type="ARBA" id="ARBA00022475"/>
    </source>
</evidence>
<evidence type="ECO:0000256" key="1">
    <source>
        <dbReference type="ARBA" id="ARBA00004651"/>
    </source>
</evidence>
<evidence type="ECO:0000256" key="6">
    <source>
        <dbReference type="SAM" id="Phobius"/>
    </source>
</evidence>
<reference evidence="9" key="1">
    <citation type="journal article" date="2020" name="bioRxiv">
        <title>A rank-normalized archaeal taxonomy based on genome phylogeny resolves widespread incomplete and uneven classifications.</title>
        <authorList>
            <person name="Rinke C."/>
            <person name="Chuvochina M."/>
            <person name="Mussig A.J."/>
            <person name="Chaumeil P.-A."/>
            <person name="Waite D.W."/>
            <person name="Whitman W.B."/>
            <person name="Parks D.H."/>
            <person name="Hugenholtz P."/>
        </authorList>
    </citation>
    <scope>NUCLEOTIDE SEQUENCE [LARGE SCALE GENOMIC DNA]</scope>
</reference>
<feature type="transmembrane region" description="Helical" evidence="6">
    <location>
        <begin position="20"/>
        <end position="40"/>
    </location>
</feature>
<evidence type="ECO:0000313" key="8">
    <source>
        <dbReference type="EMBL" id="HIH09986.1"/>
    </source>
</evidence>
<proteinExistence type="predicted"/>
<dbReference type="Proteomes" id="UP000565078">
    <property type="component" value="Unassembled WGS sequence"/>
</dbReference>
<accession>A0A7J4J443</accession>
<evidence type="ECO:0000313" key="9">
    <source>
        <dbReference type="Proteomes" id="UP000565078"/>
    </source>
</evidence>
<name>A0A7J4J443_9ARCH</name>
<sequence>MTAGNFAGFWERFAAHAIDNIFLMFSVVFFSVLAGFLLWVIRPLLSPLTGPYSALGMGLIVGILFYLLVPFLYYTYFIGKTGQTFGKSVMKIRVADKNGNSIGYLKAFFRILLIELFFLILIPLSLAFLLIVFDRAKQGLHDKILGTFVVKEGKSYFDVKSAIKIMALATGVIAIIIIILISLAHAFPASEDSGSRDVDLWFNGEPEYWKGAKITFENEYLGSISSWDCTNFFNECILSLPRNKIVKQPYHKIFSSNGAECREWVFDETMLNFDSNYVVLDIADSNQSSEQNCLSEWW</sequence>
<feature type="transmembrane region" description="Helical" evidence="6">
    <location>
        <begin position="165"/>
        <end position="187"/>
    </location>
</feature>
<dbReference type="GO" id="GO:0005886">
    <property type="term" value="C:plasma membrane"/>
    <property type="evidence" value="ECO:0007669"/>
    <property type="project" value="UniProtKB-SubCell"/>
</dbReference>
<evidence type="ECO:0000256" key="4">
    <source>
        <dbReference type="ARBA" id="ARBA00022989"/>
    </source>
</evidence>
<feature type="domain" description="RDD" evidence="7">
    <location>
        <begin position="7"/>
        <end position="145"/>
    </location>
</feature>
<feature type="transmembrane region" description="Helical" evidence="6">
    <location>
        <begin position="107"/>
        <end position="133"/>
    </location>
</feature>
<keyword evidence="5 6" id="KW-0472">Membrane</keyword>
<dbReference type="AlphaFoldDB" id="A0A7J4J443"/>
<comment type="subcellular location">
    <subcellularLocation>
        <location evidence="1">Cell membrane</location>
        <topology evidence="1">Multi-pass membrane protein</topology>
    </subcellularLocation>
</comment>
<organism evidence="8 9">
    <name type="scientific">Candidatus Iainarchaeum sp</name>
    <dbReference type="NCBI Taxonomy" id="3101447"/>
    <lineage>
        <taxon>Archaea</taxon>
        <taxon>Candidatus Iainarchaeota</taxon>
        <taxon>Candidatus Iainarchaeia</taxon>
        <taxon>Candidatus Iainarchaeales</taxon>
        <taxon>Candidatus Iainarchaeaceae</taxon>
        <taxon>Candidatus Iainarchaeum</taxon>
    </lineage>
</organism>
<dbReference type="InterPro" id="IPR051791">
    <property type="entry name" value="Pra-immunoreactive"/>
</dbReference>
<evidence type="ECO:0000259" key="7">
    <source>
        <dbReference type="Pfam" id="PF06271"/>
    </source>
</evidence>
<dbReference type="Pfam" id="PF06271">
    <property type="entry name" value="RDD"/>
    <property type="match status" value="1"/>
</dbReference>
<gene>
    <name evidence="8" type="ORF">HA254_04945</name>
</gene>
<evidence type="ECO:0000256" key="3">
    <source>
        <dbReference type="ARBA" id="ARBA00022692"/>
    </source>
</evidence>
<evidence type="ECO:0000256" key="5">
    <source>
        <dbReference type="ARBA" id="ARBA00023136"/>
    </source>
</evidence>
<feature type="transmembrane region" description="Helical" evidence="6">
    <location>
        <begin position="52"/>
        <end position="76"/>
    </location>
</feature>
<dbReference type="InterPro" id="IPR010432">
    <property type="entry name" value="RDD"/>
</dbReference>
<keyword evidence="3 6" id="KW-0812">Transmembrane</keyword>
<dbReference type="EMBL" id="DUGC01000075">
    <property type="protein sequence ID" value="HIH09986.1"/>
    <property type="molecule type" value="Genomic_DNA"/>
</dbReference>
<dbReference type="PANTHER" id="PTHR36115">
    <property type="entry name" value="PROLINE-RICH ANTIGEN HOMOLOG-RELATED"/>
    <property type="match status" value="1"/>
</dbReference>
<protein>
    <submittedName>
        <fullName evidence="8">RDD family protein</fullName>
    </submittedName>
</protein>